<feature type="transmembrane region" description="Helical" evidence="8">
    <location>
        <begin position="195"/>
        <end position="214"/>
    </location>
</feature>
<dbReference type="InterPro" id="IPR038770">
    <property type="entry name" value="Na+/solute_symporter_sf"/>
</dbReference>
<dbReference type="PANTHER" id="PTHR36838:SF4">
    <property type="entry name" value="AUXIN EFFLUX CARRIER FAMILY PROTEIN"/>
    <property type="match status" value="1"/>
</dbReference>
<dbReference type="AlphaFoldDB" id="A0A1W2A0Q8"/>
<dbReference type="Gene3D" id="1.20.1530.20">
    <property type="match status" value="1"/>
</dbReference>
<keyword evidence="4" id="KW-1003">Cell membrane</keyword>
<evidence type="ECO:0000256" key="3">
    <source>
        <dbReference type="ARBA" id="ARBA00022448"/>
    </source>
</evidence>
<proteinExistence type="inferred from homology"/>
<feature type="transmembrane region" description="Helical" evidence="8">
    <location>
        <begin position="226"/>
        <end position="247"/>
    </location>
</feature>
<feature type="transmembrane region" description="Helical" evidence="8">
    <location>
        <begin position="283"/>
        <end position="303"/>
    </location>
</feature>
<dbReference type="InterPro" id="IPR004776">
    <property type="entry name" value="Mem_transp_PIN-like"/>
</dbReference>
<dbReference type="RefSeq" id="WP_084067240.1">
    <property type="nucleotide sequence ID" value="NZ_FWXY01000004.1"/>
</dbReference>
<feature type="transmembrane region" description="Helical" evidence="8">
    <location>
        <begin position="168"/>
        <end position="189"/>
    </location>
</feature>
<evidence type="ECO:0008006" key="11">
    <source>
        <dbReference type="Google" id="ProtNLM"/>
    </source>
</evidence>
<feature type="transmembrane region" description="Helical" evidence="8">
    <location>
        <begin position="6"/>
        <end position="25"/>
    </location>
</feature>
<organism evidence="9 10">
    <name type="scientific">Desulfocicer vacuolatum DSM 3385</name>
    <dbReference type="NCBI Taxonomy" id="1121400"/>
    <lineage>
        <taxon>Bacteria</taxon>
        <taxon>Pseudomonadati</taxon>
        <taxon>Thermodesulfobacteriota</taxon>
        <taxon>Desulfobacteria</taxon>
        <taxon>Desulfobacterales</taxon>
        <taxon>Desulfobacteraceae</taxon>
        <taxon>Desulfocicer</taxon>
    </lineage>
</organism>
<evidence type="ECO:0000256" key="7">
    <source>
        <dbReference type="ARBA" id="ARBA00023136"/>
    </source>
</evidence>
<evidence type="ECO:0000256" key="1">
    <source>
        <dbReference type="ARBA" id="ARBA00004651"/>
    </source>
</evidence>
<keyword evidence="10" id="KW-1185">Reference proteome</keyword>
<comment type="similarity">
    <text evidence="2">Belongs to the auxin efflux carrier (TC 2.A.69) family.</text>
</comment>
<gene>
    <name evidence="9" type="ORF">SAMN02746065_1042</name>
</gene>
<feature type="transmembrane region" description="Helical" evidence="8">
    <location>
        <begin position="62"/>
        <end position="86"/>
    </location>
</feature>
<dbReference type="Proteomes" id="UP000192418">
    <property type="component" value="Unassembled WGS sequence"/>
</dbReference>
<feature type="transmembrane region" description="Helical" evidence="8">
    <location>
        <begin position="37"/>
        <end position="56"/>
    </location>
</feature>
<keyword evidence="3" id="KW-0813">Transport</keyword>
<evidence type="ECO:0000256" key="5">
    <source>
        <dbReference type="ARBA" id="ARBA00022692"/>
    </source>
</evidence>
<evidence type="ECO:0000256" key="4">
    <source>
        <dbReference type="ARBA" id="ARBA00022475"/>
    </source>
</evidence>
<keyword evidence="7 8" id="KW-0472">Membrane</keyword>
<dbReference type="OrthoDB" id="9805563at2"/>
<evidence type="ECO:0000256" key="6">
    <source>
        <dbReference type="ARBA" id="ARBA00022989"/>
    </source>
</evidence>
<sequence length="304" mass="33103">MVLNNLFPVFAIILLGRILHTTGFIKQAFLTTADRLVYYIFFPCMLFYKIGGNQGAQSLDLALPLAGLCALFLVFILSTLYIIYGGTTDFEAGTFSQSCYRFNTYIGMAIVMTALGEEGIIRFGLLIGVIIPIINILSVSILIWFSGKEYTVIQRVGKLLKEAVSNPLILACFAGFLFSRLDSGFPVFIDNTLKLISTVTLPLALISIGSAFTLKKLKGYLKLSMISAAFKLILFPLSGVLFMTLFGVTGMEFKAGLIFFCLPTATSIYILSSQMNSDTDLAAASIVFSTMASFISLSVALSLI</sequence>
<name>A0A1W2A0Q8_9BACT</name>
<keyword evidence="5 8" id="KW-0812">Transmembrane</keyword>
<evidence type="ECO:0000256" key="2">
    <source>
        <dbReference type="ARBA" id="ARBA00010145"/>
    </source>
</evidence>
<dbReference type="EMBL" id="FWXY01000004">
    <property type="protein sequence ID" value="SMC54196.1"/>
    <property type="molecule type" value="Genomic_DNA"/>
</dbReference>
<evidence type="ECO:0000256" key="8">
    <source>
        <dbReference type="SAM" id="Phobius"/>
    </source>
</evidence>
<feature type="transmembrane region" description="Helical" evidence="8">
    <location>
        <begin position="98"/>
        <end position="115"/>
    </location>
</feature>
<evidence type="ECO:0000313" key="10">
    <source>
        <dbReference type="Proteomes" id="UP000192418"/>
    </source>
</evidence>
<feature type="transmembrane region" description="Helical" evidence="8">
    <location>
        <begin position="121"/>
        <end position="147"/>
    </location>
</feature>
<dbReference type="GO" id="GO:0055085">
    <property type="term" value="P:transmembrane transport"/>
    <property type="evidence" value="ECO:0007669"/>
    <property type="project" value="InterPro"/>
</dbReference>
<dbReference type="STRING" id="1121400.SAMN02746065_1042"/>
<comment type="subcellular location">
    <subcellularLocation>
        <location evidence="1">Cell membrane</location>
        <topology evidence="1">Multi-pass membrane protein</topology>
    </subcellularLocation>
</comment>
<accession>A0A1W2A0Q8</accession>
<protein>
    <recommendedName>
        <fullName evidence="11">AEC family transporter</fullName>
    </recommendedName>
</protein>
<dbReference type="GO" id="GO:0005886">
    <property type="term" value="C:plasma membrane"/>
    <property type="evidence" value="ECO:0007669"/>
    <property type="project" value="UniProtKB-SubCell"/>
</dbReference>
<dbReference type="PANTHER" id="PTHR36838">
    <property type="entry name" value="AUXIN EFFLUX CARRIER FAMILY PROTEIN"/>
    <property type="match status" value="1"/>
</dbReference>
<evidence type="ECO:0000313" key="9">
    <source>
        <dbReference type="EMBL" id="SMC54196.1"/>
    </source>
</evidence>
<dbReference type="Pfam" id="PF03547">
    <property type="entry name" value="Mem_trans"/>
    <property type="match status" value="1"/>
</dbReference>
<keyword evidence="6 8" id="KW-1133">Transmembrane helix</keyword>
<reference evidence="9 10" key="1">
    <citation type="submission" date="2017-04" db="EMBL/GenBank/DDBJ databases">
        <authorList>
            <person name="Afonso C.L."/>
            <person name="Miller P.J."/>
            <person name="Scott M.A."/>
            <person name="Spackman E."/>
            <person name="Goraichik I."/>
            <person name="Dimitrov K.M."/>
            <person name="Suarez D.L."/>
            <person name="Swayne D.E."/>
        </authorList>
    </citation>
    <scope>NUCLEOTIDE SEQUENCE [LARGE SCALE GENOMIC DNA]</scope>
    <source>
        <strain evidence="9 10">DSM 3385</strain>
    </source>
</reference>